<dbReference type="InParanoid" id="A0A1J7IB33"/>
<organism evidence="1 2">
    <name type="scientific">Coniochaeta ligniaria NRRL 30616</name>
    <dbReference type="NCBI Taxonomy" id="1408157"/>
    <lineage>
        <taxon>Eukaryota</taxon>
        <taxon>Fungi</taxon>
        <taxon>Dikarya</taxon>
        <taxon>Ascomycota</taxon>
        <taxon>Pezizomycotina</taxon>
        <taxon>Sordariomycetes</taxon>
        <taxon>Sordariomycetidae</taxon>
        <taxon>Coniochaetales</taxon>
        <taxon>Coniochaetaceae</taxon>
        <taxon>Coniochaeta</taxon>
    </lineage>
</organism>
<name>A0A1J7IB33_9PEZI</name>
<sequence length="403" mass="46139">MDLLGRVIESTESKSDDYSKSIVTRSLSLMEYPEDIVRMVFREAMCKPALHFAEFRLGFPRHETGKGCDMLLERWSRGNMKSGYVTGEILQETCSLARNVALYTTVKPSTIRYSDGWQTVDASTDVLCLVHPERCCTSVVLPFQGGESPTWWPMLDHPQVAATLGSIRRAGVRVSNQLLHELFETWFCLGEDEFTYKEWYGELHRTHLAVLMTCFRDLEAFYLILTDIKEEDWDTYYVDFPTVFHEHTGSYVEVDEQPTNDSVLRQLWGYAPSNAEYPYPEGSDFKGSSNNGGLVDRLIQPQQRVSLLLGLLHAAKSEARYKKDLEGLKLRVLARKPTGVKPELRTSVKKTYKPLVPRDEYFVGVDLQPCDSDAKWVKQALGRIQRESDEMDEKEAVSDDEEE</sequence>
<evidence type="ECO:0000313" key="1">
    <source>
        <dbReference type="EMBL" id="OIW24523.1"/>
    </source>
</evidence>
<dbReference type="Proteomes" id="UP000182658">
    <property type="component" value="Unassembled WGS sequence"/>
</dbReference>
<evidence type="ECO:0000313" key="2">
    <source>
        <dbReference type="Proteomes" id="UP000182658"/>
    </source>
</evidence>
<proteinExistence type="predicted"/>
<dbReference type="AlphaFoldDB" id="A0A1J7IB33"/>
<accession>A0A1J7IB33</accession>
<dbReference type="EMBL" id="KV875103">
    <property type="protein sequence ID" value="OIW24523.1"/>
    <property type="molecule type" value="Genomic_DNA"/>
</dbReference>
<dbReference type="OrthoDB" id="10500677at2759"/>
<protein>
    <submittedName>
        <fullName evidence="1">Uncharacterized protein</fullName>
    </submittedName>
</protein>
<reference evidence="1 2" key="1">
    <citation type="submission" date="2016-10" db="EMBL/GenBank/DDBJ databases">
        <title>Draft genome sequence of Coniochaeta ligniaria NRRL30616, a lignocellulolytic fungus for bioabatement of inhibitors in plant biomass hydrolysates.</title>
        <authorList>
            <consortium name="DOE Joint Genome Institute"/>
            <person name="Jimenez D.J."/>
            <person name="Hector R.E."/>
            <person name="Riley R."/>
            <person name="Sun H."/>
            <person name="Grigoriev I.V."/>
            <person name="Van Elsas J.D."/>
            <person name="Nichols N.N."/>
        </authorList>
    </citation>
    <scope>NUCLEOTIDE SEQUENCE [LARGE SCALE GENOMIC DNA]</scope>
    <source>
        <strain evidence="1 2">NRRL 30616</strain>
    </source>
</reference>
<keyword evidence="2" id="KW-1185">Reference proteome</keyword>
<gene>
    <name evidence="1" type="ORF">CONLIGDRAFT_648665</name>
</gene>